<organism evidence="20 21">
    <name type="scientific">Exophiala bonariae</name>
    <dbReference type="NCBI Taxonomy" id="1690606"/>
    <lineage>
        <taxon>Eukaryota</taxon>
        <taxon>Fungi</taxon>
        <taxon>Dikarya</taxon>
        <taxon>Ascomycota</taxon>
        <taxon>Pezizomycotina</taxon>
        <taxon>Eurotiomycetes</taxon>
        <taxon>Chaetothyriomycetidae</taxon>
        <taxon>Chaetothyriales</taxon>
        <taxon>Herpotrichiellaceae</taxon>
        <taxon>Exophiala</taxon>
    </lineage>
</organism>
<gene>
    <name evidence="20" type="ORF">LTR84_008405</name>
</gene>
<sequence length="2274" mass="244994">MSQDTDIQKWQSFLKHPDVNVQAFLDPAAAGSGVPSSLRCVNTRLFSRTFETSDNATRFGPLSLPAGTESILLGLKKDATFRATGLKDILTATGMSPTRLGVSDGDANAFDKAVNVFLGGDPIGFRLSEDLDTAPSVEERRNAMWLTPGDNTMRIDTTLTFTPETSKLDALKDNIGLPISLDSLQAISLFIQRTSRGVQFTTPGATGPTSSGNSNSPSVGTSGTTPKWKVTTKYQVSWRLAVGNFALWITFGPAGCDISLLATPSEGTLPASLWSDLTGLVSSLSGKDIAPKSSAGILEDINLLKVRYTKRPGAGQWQIIASVTLPSGGPGIYLGYDTSSSAFSGGLILQGFYSIDNDMLLPNYVPSQSILAPSGTVPARFWDLSKYFSVTIPSYLPYAVIAASVSYTQSKQAGASVLRLFARAVQIAKVSGVSTGGADGAEKAAVPSGFTWDELDVSLEKQQHSLSCSLFTYFTLNSPAGKSYPPAEMALAVIYDEQGWELHGSVENLSAGLLYSFFDADSQGAAVDMLGKLNIASLDLLWTHTKGGASAAFLFSGVITFGGLDLRLFYQYITSQADDASSSKIADALKNADGPMVLSVPTGSQSSWQFECDLGSSSGDATIGSIANSFLDDASGSLPSFVSNIPIPKADGTNGRAPVSLKAGKFPASSSSASQASPAAAGTRSAQASDNQDYKIVFVFQFAIGVFTMSFVQIADLPGDKNTIPQPTKRLLRFAVDKLPIKDNIPLLDRLPQPFDQLEYVWVSNTAANTSGSNTTQGLTRDEIDVINSSDFLLNKDKLLVKAATKQGSNKDNPPRAGGEKTTSPSPSTNPVVLQSGHHFMVINGGEIVVDHIFNTSSSKDDTSKSPQQQQETSTQQKAVLSSNHALKPMVKDVTTKTDEPTPSPPAKGSLTFKLGPLAVDAITVQYKEQSGEKSLVLTLNATFTMGPIVFSLLGFGITVGLSGDITLNNLEKALDDIGVVLSGMAISFNKPPLLIAGGFEHKVIQTATGSENIFLGGIGVNFPPYTFVGLGEYAIVTVGQNQYKSIFLFAKLDGPLITLEFATISGVRLGLGYNSYVTSPDVNSITQFPFIDDGSTDGAGNDPMAILRKMTEPDPKANGTVWVQPKLNSYWFAAGMSVTAFDILNITAVVMLAFRDSGLVASIYADAIATMPPDAPKGAAIVYVEIGMLAEMNFADGYFRVEASLAPTSYLLVPQCHLYGGFALVYWFPPSDHSGDWVFSIGGYHRAYTPPAWYPVPTRLGISFNIDIISITGEAYFAVTPKCVMGGAMMHASLSFGPIEAWMDYSFDAFINFHPLHYTVDFAVSIGINFNIDILFIHIHIHASVGAQLHIEGPEFGGVAHVDFYLFGFDVDFGASPSPPVPLDIYQFFLLVHKPGPDSSSDPSLAHESPLFSWIDVESTQKDDNLSSANGALVHTPTRVVDTQTGAAFKFILENGNFPMPQDPDTSGGQPKSTGAGTKWFVKGGSFQFRIATDFAINDAILVTEDAKTPRRPDNANLSAGKSSATEMAPAPISSICSKPMQLTQDQGKNTHSTLTIRVARIISENVLDPTPIYKWRIFTLQAKPMAKAVWGSYDSSQDPSKNQRPSTLLDGNSATVDMFMSVGLSAPPPELCPRPEWPGFIPKFKATAAARFGIRDFRTKLGGTDWFVPTSRPTQAKFLPRELTQTEKAETNKKRWEDTSSAWLKLDTKKTQDLVDSLLNQVATTLQWDQNRSQLEAQDISTVNSALQKQAATVSTSAAKEQSVDLASPWKLVGNVPTKLIKNMESTYLDLPRLADYISENMLFRALKKSAPSFKSVSALQSRALATISNNTPRQQQIPIHKPSTPARPAHERATLTIRNGPIFHGTSFGARSNISGEAVFTTSLVGYPESLTDPSYRGQILVFTQPLIGNYGVPSSDRDEHGLYKYFESPNIQAVGVVVADVAEKYSHWTAVESLSEWCAREGVPAITGVDTRAIVTYLREQGSSLARISIGEEYDQDEDEAFVDPEQINLVRKVSTKAPFHVSAASPTAHVAVIDCGVKENILRSLVSRGASVTCFPFDYPIHKVAHHFDGVFISNGPGDPTHCQDTVYHLRKLMETSQIPIFGICLGHQLLALASGARTIKLKYGNRAHNIPALDLTTGKCHITSQNHGYAVDASTLPSDWKPYFINLNDNSNEGLIHATRPIFSTQFHPEAKGGPLDSSYLFDMYMDNVQKYRQGQSAYEPHRDSKPSALLVDLLSKERVGVDLTQGIRNMMAAEAQEPEPVYAAGAA</sequence>
<dbReference type="NCBIfam" id="NF009475">
    <property type="entry name" value="PRK12838.1"/>
    <property type="match status" value="1"/>
</dbReference>
<evidence type="ECO:0000256" key="2">
    <source>
        <dbReference type="ARBA" id="ARBA00005077"/>
    </source>
</evidence>
<dbReference type="GO" id="GO:0005951">
    <property type="term" value="C:carbamoyl-phosphate synthase complex"/>
    <property type="evidence" value="ECO:0007669"/>
    <property type="project" value="TreeGrafter"/>
</dbReference>
<feature type="compositionally biased region" description="Basic and acidic residues" evidence="18">
    <location>
        <begin position="890"/>
        <end position="900"/>
    </location>
</feature>
<dbReference type="CDD" id="cd01744">
    <property type="entry name" value="GATase1_CPSase"/>
    <property type="match status" value="1"/>
</dbReference>
<evidence type="ECO:0000256" key="14">
    <source>
        <dbReference type="ARBA" id="ARBA00044334"/>
    </source>
</evidence>
<dbReference type="PRINTS" id="PR00099">
    <property type="entry name" value="CPSGATASE"/>
</dbReference>
<evidence type="ECO:0000256" key="5">
    <source>
        <dbReference type="ARBA" id="ARBA00022571"/>
    </source>
</evidence>
<dbReference type="InterPro" id="IPR029062">
    <property type="entry name" value="Class_I_gatase-like"/>
</dbReference>
<evidence type="ECO:0000256" key="17">
    <source>
        <dbReference type="ARBA" id="ARBA00049285"/>
    </source>
</evidence>
<evidence type="ECO:0000256" key="7">
    <source>
        <dbReference type="ARBA" id="ARBA00022605"/>
    </source>
</evidence>
<evidence type="ECO:0000313" key="21">
    <source>
        <dbReference type="Proteomes" id="UP001358417"/>
    </source>
</evidence>
<comment type="pathway">
    <text evidence="2">Amino-acid biosynthesis; L-arginine biosynthesis; carbamoyl phosphate from bicarbonate: step 1/1.</text>
</comment>
<dbReference type="Pfam" id="PF00988">
    <property type="entry name" value="CPSase_sm_chain"/>
    <property type="match status" value="1"/>
</dbReference>
<evidence type="ECO:0000256" key="16">
    <source>
        <dbReference type="ARBA" id="ARBA00048816"/>
    </source>
</evidence>
<keyword evidence="5" id="KW-0055">Arginine biosynthesis</keyword>
<dbReference type="GeneID" id="89976568"/>
<comment type="function">
    <text evidence="11">Small subunit of the arginine-specific carbamoyl phosphate synthase (CPSase). CPSase catalyzes the formation of carbamoyl phosphate from the ammonia moiety of glutamine, carbonate, and phosphate donated by ATP, the first step of the arginine biosynthetic pathway. The small subunit (glutamine amidotransferase) binds and cleaves glutamine to supply the large subunit with the substrate ammonia.</text>
</comment>
<keyword evidence="6" id="KW-0436">Ligase</keyword>
<name>A0AAV9N0A0_9EURO</name>
<evidence type="ECO:0000256" key="8">
    <source>
        <dbReference type="ARBA" id="ARBA00022741"/>
    </source>
</evidence>
<dbReference type="FunFam" id="3.50.30.20:FF:000003">
    <property type="entry name" value="Carbamoyl-phosphate synthase arginine-specific small chain"/>
    <property type="match status" value="1"/>
</dbReference>
<feature type="region of interest" description="Disordered" evidence="18">
    <location>
        <begin position="804"/>
        <end position="833"/>
    </location>
</feature>
<dbReference type="InterPro" id="IPR046538">
    <property type="entry name" value="DUF6603"/>
</dbReference>
<evidence type="ECO:0000256" key="12">
    <source>
        <dbReference type="ARBA" id="ARBA00044031"/>
    </source>
</evidence>
<keyword evidence="21" id="KW-1185">Reference proteome</keyword>
<evidence type="ECO:0000313" key="20">
    <source>
        <dbReference type="EMBL" id="KAK5046262.1"/>
    </source>
</evidence>
<feature type="compositionally biased region" description="Low complexity" evidence="18">
    <location>
        <begin position="201"/>
        <end position="225"/>
    </location>
</feature>
<comment type="catalytic activity">
    <reaction evidence="17">
        <text>L-glutamine + H2O = L-glutamate + NH4(+)</text>
        <dbReference type="Rhea" id="RHEA:15889"/>
        <dbReference type="ChEBI" id="CHEBI:15377"/>
        <dbReference type="ChEBI" id="CHEBI:28938"/>
        <dbReference type="ChEBI" id="CHEBI:29985"/>
        <dbReference type="ChEBI" id="CHEBI:58359"/>
    </reaction>
</comment>
<dbReference type="GO" id="GO:0004088">
    <property type="term" value="F:carbamoyl-phosphate synthase (glutamine-hydrolyzing) activity"/>
    <property type="evidence" value="ECO:0007669"/>
    <property type="project" value="UniProtKB-EC"/>
</dbReference>
<dbReference type="EMBL" id="JAVRRD010000031">
    <property type="protein sequence ID" value="KAK5046262.1"/>
    <property type="molecule type" value="Genomic_DNA"/>
</dbReference>
<keyword evidence="8" id="KW-0547">Nucleotide-binding</keyword>
<dbReference type="Pfam" id="PF00117">
    <property type="entry name" value="GATase"/>
    <property type="match status" value="1"/>
</dbReference>
<keyword evidence="9" id="KW-0067">ATP-binding</keyword>
<dbReference type="GO" id="GO:0005759">
    <property type="term" value="C:mitochondrial matrix"/>
    <property type="evidence" value="ECO:0007669"/>
    <property type="project" value="UniProtKB-SubCell"/>
</dbReference>
<dbReference type="InterPro" id="IPR002474">
    <property type="entry name" value="CarbamoylP_synth_ssu_N"/>
</dbReference>
<dbReference type="PROSITE" id="PS51273">
    <property type="entry name" value="GATASE_TYPE_1"/>
    <property type="match status" value="1"/>
</dbReference>
<evidence type="ECO:0000259" key="19">
    <source>
        <dbReference type="SMART" id="SM01097"/>
    </source>
</evidence>
<feature type="compositionally biased region" description="Polar residues" evidence="18">
    <location>
        <begin position="821"/>
        <end position="833"/>
    </location>
</feature>
<evidence type="ECO:0000256" key="15">
    <source>
        <dbReference type="ARBA" id="ARBA00044340"/>
    </source>
</evidence>
<comment type="subunit">
    <text evidence="12">Heterodimer composed of 2 chains; the small (or glutamine) chain promotes the hydrolysis of glutamine to ammonia, which is used by the large (or ammonia) chain to synthesize carbamoyl phosphate.</text>
</comment>
<evidence type="ECO:0000256" key="6">
    <source>
        <dbReference type="ARBA" id="ARBA00022598"/>
    </source>
</evidence>
<dbReference type="EC" id="6.3.5.5" evidence="4"/>
<comment type="similarity">
    <text evidence="3">Belongs to the CarA family.</text>
</comment>
<dbReference type="SUPFAM" id="SSF52021">
    <property type="entry name" value="Carbamoyl phosphate synthetase, small subunit N-terminal domain"/>
    <property type="match status" value="1"/>
</dbReference>
<feature type="region of interest" description="Disordered" evidence="18">
    <location>
        <begin position="1593"/>
        <end position="1612"/>
    </location>
</feature>
<evidence type="ECO:0000256" key="3">
    <source>
        <dbReference type="ARBA" id="ARBA00007800"/>
    </source>
</evidence>
<dbReference type="PANTHER" id="PTHR11405">
    <property type="entry name" value="CARBAMOYLTRANSFERASE FAMILY MEMBER"/>
    <property type="match status" value="1"/>
</dbReference>
<comment type="caution">
    <text evidence="20">The sequence shown here is derived from an EMBL/GenBank/DDBJ whole genome shotgun (WGS) entry which is preliminary data.</text>
</comment>
<comment type="subcellular location">
    <subcellularLocation>
        <location evidence="1">Mitochondrion matrix</location>
    </subcellularLocation>
</comment>
<dbReference type="HAMAP" id="MF_01209">
    <property type="entry name" value="CPSase_S_chain"/>
    <property type="match status" value="1"/>
</dbReference>
<keyword evidence="7" id="KW-0028">Amino-acid biosynthesis</keyword>
<reference evidence="20 21" key="1">
    <citation type="submission" date="2023-08" db="EMBL/GenBank/DDBJ databases">
        <title>Black Yeasts Isolated from many extreme environments.</title>
        <authorList>
            <person name="Coleine C."/>
            <person name="Stajich J.E."/>
            <person name="Selbmann L."/>
        </authorList>
    </citation>
    <scope>NUCLEOTIDE SEQUENCE [LARGE SCALE GENOMIC DNA]</scope>
    <source>
        <strain evidence="20 21">CCFEE 5792</strain>
    </source>
</reference>
<dbReference type="InterPro" id="IPR036480">
    <property type="entry name" value="CarbP_synth_ssu_N_sf"/>
</dbReference>
<evidence type="ECO:0000256" key="4">
    <source>
        <dbReference type="ARBA" id="ARBA00012738"/>
    </source>
</evidence>
<evidence type="ECO:0000256" key="10">
    <source>
        <dbReference type="ARBA" id="ARBA00022962"/>
    </source>
</evidence>
<dbReference type="FunFam" id="3.40.50.880:FF:000016">
    <property type="entry name" value="Carbamoyl-phosphate synthase arginine-specific small chain"/>
    <property type="match status" value="1"/>
</dbReference>
<evidence type="ECO:0000256" key="13">
    <source>
        <dbReference type="ARBA" id="ARBA00044168"/>
    </source>
</evidence>
<dbReference type="InterPro" id="IPR017926">
    <property type="entry name" value="GATASE"/>
</dbReference>
<feature type="compositionally biased region" description="Low complexity" evidence="18">
    <location>
        <begin position="865"/>
        <end position="877"/>
    </location>
</feature>
<dbReference type="GO" id="GO:0005524">
    <property type="term" value="F:ATP binding"/>
    <property type="evidence" value="ECO:0007669"/>
    <property type="project" value="UniProtKB-KW"/>
</dbReference>
<dbReference type="NCBIfam" id="TIGR01368">
    <property type="entry name" value="CPSaseIIsmall"/>
    <property type="match status" value="1"/>
</dbReference>
<dbReference type="InterPro" id="IPR035686">
    <property type="entry name" value="CPSase_GATase1"/>
</dbReference>
<evidence type="ECO:0000256" key="9">
    <source>
        <dbReference type="ARBA" id="ARBA00022840"/>
    </source>
</evidence>
<dbReference type="Pfam" id="PF20248">
    <property type="entry name" value="DUF6603"/>
    <property type="match status" value="1"/>
</dbReference>
<accession>A0AAV9N0A0</accession>
<evidence type="ECO:0000256" key="18">
    <source>
        <dbReference type="SAM" id="MobiDB-lite"/>
    </source>
</evidence>
<feature type="compositionally biased region" description="Polar residues" evidence="18">
    <location>
        <begin position="1595"/>
        <end position="1612"/>
    </location>
</feature>
<dbReference type="GO" id="GO:0006207">
    <property type="term" value="P:'de novo' pyrimidine nucleobase biosynthetic process"/>
    <property type="evidence" value="ECO:0007669"/>
    <property type="project" value="InterPro"/>
</dbReference>
<dbReference type="PRINTS" id="PR00096">
    <property type="entry name" value="GATASE"/>
</dbReference>
<dbReference type="Gene3D" id="3.40.50.880">
    <property type="match status" value="1"/>
</dbReference>
<dbReference type="Gene3D" id="3.50.30.20">
    <property type="entry name" value="Carbamoyl-phosphate synthase small subunit, N-terminal domain"/>
    <property type="match status" value="1"/>
</dbReference>
<dbReference type="PANTHER" id="PTHR11405:SF4">
    <property type="entry name" value="CARBAMOYL-PHOSPHATE SYNTHASE ARGININE-SPECIFIC SMALL CHAIN"/>
    <property type="match status" value="1"/>
</dbReference>
<keyword evidence="10" id="KW-0315">Glutamine amidotransferase</keyword>
<feature type="region of interest" description="Disordered" evidence="18">
    <location>
        <begin position="857"/>
        <end position="910"/>
    </location>
</feature>
<protein>
    <recommendedName>
        <fullName evidence="13">Carbamoyl phosphate synthase arginine-specific small chain</fullName>
        <ecNumber evidence="4">6.3.5.5</ecNumber>
    </recommendedName>
    <alternativeName>
        <fullName evidence="15">Arginine-specific carbamoyl phosphate synthetase, glutamine chain</fullName>
    </alternativeName>
    <alternativeName>
        <fullName evidence="14">Glutamine-dependent carbamoyl phosphate synthetase</fullName>
    </alternativeName>
</protein>
<feature type="domain" description="Carbamoyl-phosphate synthase small subunit N-terminal" evidence="19">
    <location>
        <begin position="1854"/>
        <end position="1993"/>
    </location>
</feature>
<dbReference type="Proteomes" id="UP001358417">
    <property type="component" value="Unassembled WGS sequence"/>
</dbReference>
<dbReference type="InterPro" id="IPR006274">
    <property type="entry name" value="CarbamoylP_synth_ssu"/>
</dbReference>
<comment type="catalytic activity">
    <reaction evidence="16">
        <text>hydrogencarbonate + L-glutamine + 2 ATP + H2O = carbamoyl phosphate + L-glutamate + 2 ADP + phosphate + 2 H(+)</text>
        <dbReference type="Rhea" id="RHEA:18633"/>
        <dbReference type="ChEBI" id="CHEBI:15377"/>
        <dbReference type="ChEBI" id="CHEBI:15378"/>
        <dbReference type="ChEBI" id="CHEBI:17544"/>
        <dbReference type="ChEBI" id="CHEBI:29985"/>
        <dbReference type="ChEBI" id="CHEBI:30616"/>
        <dbReference type="ChEBI" id="CHEBI:43474"/>
        <dbReference type="ChEBI" id="CHEBI:58228"/>
        <dbReference type="ChEBI" id="CHEBI:58359"/>
        <dbReference type="ChEBI" id="CHEBI:456216"/>
        <dbReference type="EC" id="6.3.5.5"/>
    </reaction>
</comment>
<dbReference type="SMART" id="SM01097">
    <property type="entry name" value="CPSase_sm_chain"/>
    <property type="match status" value="1"/>
</dbReference>
<dbReference type="GO" id="GO:0006541">
    <property type="term" value="P:glutamine metabolic process"/>
    <property type="evidence" value="ECO:0007669"/>
    <property type="project" value="InterPro"/>
</dbReference>
<dbReference type="GO" id="GO:0006526">
    <property type="term" value="P:L-arginine biosynthetic process"/>
    <property type="evidence" value="ECO:0007669"/>
    <property type="project" value="UniProtKB-KW"/>
</dbReference>
<evidence type="ECO:0000256" key="1">
    <source>
        <dbReference type="ARBA" id="ARBA00004305"/>
    </source>
</evidence>
<proteinExistence type="inferred from homology"/>
<evidence type="ECO:0000256" key="11">
    <source>
        <dbReference type="ARBA" id="ARBA00043861"/>
    </source>
</evidence>
<dbReference type="SUPFAM" id="SSF52317">
    <property type="entry name" value="Class I glutamine amidotransferase-like"/>
    <property type="match status" value="1"/>
</dbReference>
<feature type="region of interest" description="Disordered" evidence="18">
    <location>
        <begin position="200"/>
        <end position="225"/>
    </location>
</feature>
<dbReference type="RefSeq" id="XP_064701856.1">
    <property type="nucleotide sequence ID" value="XM_064851951.1"/>
</dbReference>